<evidence type="ECO:0000256" key="4">
    <source>
        <dbReference type="ARBA" id="ARBA00022692"/>
    </source>
</evidence>
<feature type="transmembrane region" description="Helical" evidence="7">
    <location>
        <begin position="172"/>
        <end position="189"/>
    </location>
</feature>
<dbReference type="Proteomes" id="UP000035301">
    <property type="component" value="Unassembled WGS sequence"/>
</dbReference>
<sequence>MIDILLGALASGLASVLDYLSAHVLTCLVPAFFIAGAIAAFVKKDAILKYFSPDTPKYISYGLASVSGTVLAVCSCTILPIFAGILKKGSGIGPATTFLFAGPAINILAVIYTAWVLGFDLGIARAISAVVLAIVIGLAMALIFRSTDVETLKKKAMAPSVAGACEEEKPRWVTPAFFALLVGVLVFGASPLEWAFRLSIVYILTLAIAVLLIYYFDRDEVTDWGLETWDLTKKIFPILIGGTFLVGIIAFFLPPETFQPYFGNNSLGANFLAAVVGMILYMPTLLEVPIIGTTFGYTTGHMAAGPALALLLAGPTISLPSVLVISRIIGAKKTAAYVGLVVVFATVAGFLYGNGMLLI</sequence>
<name>A0A0H1R0I2_9EURY</name>
<accession>A0A0H1R0I2</accession>
<dbReference type="PATRIC" id="fig|1550566.3.peg.1475"/>
<reference evidence="8 9" key="1">
    <citation type="journal article" date="2015" name="Int. J. Syst. Evol. Microbiol.">
        <title>Methanoculleus sediminis sp. nov., a methanogen from sediments near a submarine mud volcano.</title>
        <authorList>
            <person name="Chen S.C."/>
            <person name="Chen M.F."/>
            <person name="Lai M.C."/>
            <person name="Weng C.Y."/>
            <person name="Wu S.Y."/>
            <person name="Lin S."/>
            <person name="Yang T.F."/>
            <person name="Chen P.C."/>
        </authorList>
    </citation>
    <scope>NUCLEOTIDE SEQUENCE [LARGE SCALE GENOMIC DNA]</scope>
    <source>
        <strain evidence="8 9">S3Fa</strain>
    </source>
</reference>
<feature type="transmembrane region" description="Helical" evidence="7">
    <location>
        <begin position="303"/>
        <end position="323"/>
    </location>
</feature>
<evidence type="ECO:0000256" key="2">
    <source>
        <dbReference type="ARBA" id="ARBA00006386"/>
    </source>
</evidence>
<dbReference type="OrthoDB" id="62734at2157"/>
<comment type="similarity">
    <text evidence="2">Belongs to the UPF0718 family.</text>
</comment>
<proteinExistence type="inferred from homology"/>
<dbReference type="PANTHER" id="PTHR43299:SF1">
    <property type="entry name" value="UPF0718 PROTEIN YRAQ"/>
    <property type="match status" value="1"/>
</dbReference>
<feature type="transmembrane region" description="Helical" evidence="7">
    <location>
        <begin position="196"/>
        <end position="215"/>
    </location>
</feature>
<comment type="caution">
    <text evidence="8">The sequence shown here is derived from an EMBL/GenBank/DDBJ whole genome shotgun (WGS) entry which is preliminary data.</text>
</comment>
<evidence type="ECO:0000256" key="6">
    <source>
        <dbReference type="ARBA" id="ARBA00023136"/>
    </source>
</evidence>
<dbReference type="Pfam" id="PF03773">
    <property type="entry name" value="ArsP_1"/>
    <property type="match status" value="1"/>
</dbReference>
<evidence type="ECO:0000256" key="7">
    <source>
        <dbReference type="SAM" id="Phobius"/>
    </source>
</evidence>
<evidence type="ECO:0000313" key="8">
    <source>
        <dbReference type="EMBL" id="KLK88688.1"/>
    </source>
</evidence>
<organism evidence="8 9">
    <name type="scientific">Methanoculleus sediminis</name>
    <dbReference type="NCBI Taxonomy" id="1550566"/>
    <lineage>
        <taxon>Archaea</taxon>
        <taxon>Methanobacteriati</taxon>
        <taxon>Methanobacteriota</taxon>
        <taxon>Stenosarchaea group</taxon>
        <taxon>Methanomicrobia</taxon>
        <taxon>Methanomicrobiales</taxon>
        <taxon>Methanomicrobiaceae</taxon>
        <taxon>Methanoculleus</taxon>
    </lineage>
</organism>
<evidence type="ECO:0000256" key="5">
    <source>
        <dbReference type="ARBA" id="ARBA00022989"/>
    </source>
</evidence>
<evidence type="ECO:0000313" key="9">
    <source>
        <dbReference type="Proteomes" id="UP000035301"/>
    </source>
</evidence>
<feature type="transmembrane region" description="Helical" evidence="7">
    <location>
        <begin position="98"/>
        <end position="119"/>
    </location>
</feature>
<keyword evidence="3" id="KW-1003">Cell membrane</keyword>
<keyword evidence="5 7" id="KW-1133">Transmembrane helix</keyword>
<dbReference type="PANTHER" id="PTHR43299">
    <property type="entry name" value="UPF0718 PROTEIN YRAQ"/>
    <property type="match status" value="1"/>
</dbReference>
<feature type="transmembrane region" description="Helical" evidence="7">
    <location>
        <begin position="235"/>
        <end position="253"/>
    </location>
</feature>
<protein>
    <submittedName>
        <fullName evidence="8">Permease</fullName>
    </submittedName>
</protein>
<comment type="subcellular location">
    <subcellularLocation>
        <location evidence="1">Cell membrane</location>
        <topology evidence="1">Multi-pass membrane protein</topology>
    </subcellularLocation>
</comment>
<dbReference type="AlphaFoldDB" id="A0A0H1R0I2"/>
<feature type="transmembrane region" description="Helical" evidence="7">
    <location>
        <begin position="265"/>
        <end position="283"/>
    </location>
</feature>
<evidence type="ECO:0000256" key="3">
    <source>
        <dbReference type="ARBA" id="ARBA00022475"/>
    </source>
</evidence>
<dbReference type="RefSeq" id="WP_048183014.1">
    <property type="nucleotide sequence ID" value="NZ_JXOJ01000002.1"/>
</dbReference>
<dbReference type="EMBL" id="JXOJ01000002">
    <property type="protein sequence ID" value="KLK88688.1"/>
    <property type="molecule type" value="Genomic_DNA"/>
</dbReference>
<evidence type="ECO:0000256" key="1">
    <source>
        <dbReference type="ARBA" id="ARBA00004651"/>
    </source>
</evidence>
<dbReference type="InterPro" id="IPR005524">
    <property type="entry name" value="DUF318"/>
</dbReference>
<gene>
    <name evidence="8" type="ORF">SZ63_06785</name>
</gene>
<dbReference type="STRING" id="1550566.SZ63_06785"/>
<keyword evidence="6 7" id="KW-0472">Membrane</keyword>
<feature type="transmembrane region" description="Helical" evidence="7">
    <location>
        <begin position="335"/>
        <end position="353"/>
    </location>
</feature>
<feature type="transmembrane region" description="Helical" evidence="7">
    <location>
        <begin position="63"/>
        <end position="86"/>
    </location>
</feature>
<keyword evidence="9" id="KW-1185">Reference proteome</keyword>
<keyword evidence="4 7" id="KW-0812">Transmembrane</keyword>
<feature type="transmembrane region" description="Helical" evidence="7">
    <location>
        <begin position="126"/>
        <end position="144"/>
    </location>
</feature>
<feature type="transmembrane region" description="Helical" evidence="7">
    <location>
        <begin position="20"/>
        <end position="42"/>
    </location>
</feature>
<dbReference type="GO" id="GO:0005886">
    <property type="term" value="C:plasma membrane"/>
    <property type="evidence" value="ECO:0007669"/>
    <property type="project" value="UniProtKB-SubCell"/>
</dbReference>